<dbReference type="AlphaFoldDB" id="A0ABD2I8E1"/>
<comment type="caution">
    <text evidence="3">The sequence shown here is derived from an EMBL/GenBank/DDBJ whole genome shotgun (WGS) entry which is preliminary data.</text>
</comment>
<organism evidence="3 4">
    <name type="scientific">Heterodera schachtii</name>
    <name type="common">Sugarbeet cyst nematode worm</name>
    <name type="synonym">Tylenchus schachtii</name>
    <dbReference type="NCBI Taxonomy" id="97005"/>
    <lineage>
        <taxon>Eukaryota</taxon>
        <taxon>Metazoa</taxon>
        <taxon>Ecdysozoa</taxon>
        <taxon>Nematoda</taxon>
        <taxon>Chromadorea</taxon>
        <taxon>Rhabditida</taxon>
        <taxon>Tylenchina</taxon>
        <taxon>Tylenchomorpha</taxon>
        <taxon>Tylenchoidea</taxon>
        <taxon>Heteroderidae</taxon>
        <taxon>Heteroderinae</taxon>
        <taxon>Heterodera</taxon>
    </lineage>
</organism>
<evidence type="ECO:0000256" key="2">
    <source>
        <dbReference type="SAM" id="SignalP"/>
    </source>
</evidence>
<dbReference type="EMBL" id="JBICCN010000357">
    <property type="protein sequence ID" value="KAL3074237.1"/>
    <property type="molecule type" value="Genomic_DNA"/>
</dbReference>
<sequence length="638" mass="73239">MRFSSFSSPFLPLFFLSLPIAFVLSGRTLPFTGSQLANEVARAFFNSVNTWDMSIFGAGTKQGEDRYKISLDGLDRMKNRFRVPLPAGQGLEKLLRSYRVEPLREDYLGVNKARERVLAPSKLMELMEKLGNVLVTDPKMRQKIDKYDKKRADEAARRAAMMPPRQDPQAIAKRRTWPKEDGLALERGHLPQGNSQSPTRLQSTPRIWIQEDDRWRQPMTFSRKDVRERSWLESDTDSDLDSPTSVLRSRRRSRVNILDDDQPTRRTAWGRSPTPSPNGRAVVQRTTTTTTTTTEEEEGGRRTVRFGEVVVVEPEERTVNRRTEVRTQQRETEVERTSEYTLILRIDFIDASVFLDKSLAYFGSLNTARKDERSVQRLCYVLKAFDPRHERLNSVLATPSVANAFVEYKKALNDVGLNSQPELRLVEKSNACAFDLALIYELAQFTKDLLLKLKAERMVAAEELEDVKEEVIGRLLKLLPKVLEGLKPKPAELSTEVDRRIQALDVVEEQFNVVKRARATDEMVTGAMAKVMAQLRNASRGMGTMDMSTLSSLQSNWDNLMRKDTHWQIRKAINSLGGCPKDPQGNTLMKQCMEEAITKVDRYIDDVNDWFKSQRPIDMDDWKWLAAEIQMIIRWKSP</sequence>
<feature type="signal peptide" evidence="2">
    <location>
        <begin position="1"/>
        <end position="25"/>
    </location>
</feature>
<reference evidence="3 4" key="1">
    <citation type="submission" date="2024-10" db="EMBL/GenBank/DDBJ databases">
        <authorList>
            <person name="Kim D."/>
        </authorList>
    </citation>
    <scope>NUCLEOTIDE SEQUENCE [LARGE SCALE GENOMIC DNA]</scope>
    <source>
        <strain evidence="3">Taebaek</strain>
    </source>
</reference>
<proteinExistence type="predicted"/>
<feature type="compositionally biased region" description="Basic and acidic residues" evidence="1">
    <location>
        <begin position="177"/>
        <end position="189"/>
    </location>
</feature>
<name>A0ABD2I8E1_HETSC</name>
<feature type="compositionally biased region" description="Low complexity" evidence="1">
    <location>
        <begin position="282"/>
        <end position="293"/>
    </location>
</feature>
<accession>A0ABD2I8E1</accession>
<feature type="region of interest" description="Disordered" evidence="1">
    <location>
        <begin position="153"/>
        <end position="212"/>
    </location>
</feature>
<keyword evidence="2" id="KW-0732">Signal</keyword>
<feature type="region of interest" description="Disordered" evidence="1">
    <location>
        <begin position="226"/>
        <end position="302"/>
    </location>
</feature>
<evidence type="ECO:0000313" key="3">
    <source>
        <dbReference type="EMBL" id="KAL3074237.1"/>
    </source>
</evidence>
<dbReference type="Proteomes" id="UP001620645">
    <property type="component" value="Unassembled WGS sequence"/>
</dbReference>
<gene>
    <name evidence="3" type="ORF">niasHS_015067</name>
</gene>
<evidence type="ECO:0000256" key="1">
    <source>
        <dbReference type="SAM" id="MobiDB-lite"/>
    </source>
</evidence>
<evidence type="ECO:0000313" key="4">
    <source>
        <dbReference type="Proteomes" id="UP001620645"/>
    </source>
</evidence>
<protein>
    <submittedName>
        <fullName evidence="3">Uncharacterized protein</fullName>
    </submittedName>
</protein>
<keyword evidence="4" id="KW-1185">Reference proteome</keyword>
<feature type="compositionally biased region" description="Polar residues" evidence="1">
    <location>
        <begin position="192"/>
        <end position="205"/>
    </location>
</feature>
<feature type="chain" id="PRO_5044808352" evidence="2">
    <location>
        <begin position="26"/>
        <end position="638"/>
    </location>
</feature>